<keyword evidence="3 5" id="KW-1133">Transmembrane helix</keyword>
<feature type="transmembrane region" description="Helical" evidence="5">
    <location>
        <begin position="238"/>
        <end position="270"/>
    </location>
</feature>
<dbReference type="EMBL" id="JYON01000024">
    <property type="protein sequence ID" value="KJH70353.1"/>
    <property type="molecule type" value="Genomic_DNA"/>
</dbReference>
<evidence type="ECO:0000256" key="5">
    <source>
        <dbReference type="SAM" id="Phobius"/>
    </source>
</evidence>
<evidence type="ECO:0000256" key="2">
    <source>
        <dbReference type="ARBA" id="ARBA00022692"/>
    </source>
</evidence>
<feature type="transmembrane region" description="Helical" evidence="5">
    <location>
        <begin position="137"/>
        <end position="160"/>
    </location>
</feature>
<dbReference type="InterPro" id="IPR007016">
    <property type="entry name" value="O-antigen_ligase-rel_domated"/>
</dbReference>
<dbReference type="GO" id="GO:0016020">
    <property type="term" value="C:membrane"/>
    <property type="evidence" value="ECO:0007669"/>
    <property type="project" value="UniProtKB-SubCell"/>
</dbReference>
<evidence type="ECO:0000256" key="4">
    <source>
        <dbReference type="ARBA" id="ARBA00023136"/>
    </source>
</evidence>
<feature type="transmembrane region" description="Helical" evidence="5">
    <location>
        <begin position="411"/>
        <end position="436"/>
    </location>
</feature>
<comment type="caution">
    <text evidence="7">The sequence shown here is derived from an EMBL/GenBank/DDBJ whole genome shotgun (WGS) entry which is preliminary data.</text>
</comment>
<sequence length="449" mass="50828">MGQGGRGIDVLNSQLFTGVWLRWQAITLGERFVCANIICIPIWWVLGLFEYLPFLLLGMVGAYEVWRYGKFRLTSPQLPVITLLVFGMYQLGRLLVLRVVYFQYGTINISDILILSFCPAIWLWYIQSNKIKIRLEVVAWACTISVLQIITFWLLLQFVIPETVFWPPKLRTVSGLLTGKGVGEANKNYYLLPFLARTLIEDFNRFSFFFIFPEFFAVFVGFISLVALEIKNRLQSSLLLVACVFLLFLSATRIVWVALPLVIGLRYVFIALSKRWGPQVVILLVAIASFITFSLPPATNAIFGKVTGSIEAVNSVRADSSEVRFEIYRQTWLGVLEDPFWGYMSKGEAISATKSSSVGSHSAILGSLLYRTGVFGTLMFAVFWVSLFLWLYATRAERPLIAFTMMSFYTLVAPTLALVYDMPISSLLLLLSIAIGQPPLKTQRKMRHA</sequence>
<accession>A0A0D8ZNG4</accession>
<dbReference type="AlphaFoldDB" id="A0A0D8ZNG4"/>
<evidence type="ECO:0000313" key="7">
    <source>
        <dbReference type="EMBL" id="KJH70353.1"/>
    </source>
</evidence>
<feature type="transmembrane region" description="Helical" evidence="5">
    <location>
        <begin position="368"/>
        <end position="391"/>
    </location>
</feature>
<keyword evidence="8" id="KW-1185">Reference proteome</keyword>
<reference evidence="7 8" key="1">
    <citation type="submission" date="2015-02" db="EMBL/GenBank/DDBJ databases">
        <title>Draft genome of a novel marine cyanobacterium (Chroococcales) isolated from South Atlantic Ocean.</title>
        <authorList>
            <person name="Rigonato J."/>
            <person name="Alvarenga D.O."/>
            <person name="Branco L.H."/>
            <person name="Varani A.M."/>
            <person name="Brandini F.P."/>
            <person name="Fiore M.F."/>
        </authorList>
    </citation>
    <scope>NUCLEOTIDE SEQUENCE [LARGE SCALE GENOMIC DNA]</scope>
    <source>
        <strain evidence="7 8">CENA595</strain>
    </source>
</reference>
<comment type="subcellular location">
    <subcellularLocation>
        <location evidence="1">Membrane</location>
        <topology evidence="1">Multi-pass membrane protein</topology>
    </subcellularLocation>
</comment>
<dbReference type="Proteomes" id="UP000032452">
    <property type="component" value="Unassembled WGS sequence"/>
</dbReference>
<keyword evidence="4 5" id="KW-0472">Membrane</keyword>
<name>A0A0D8ZNG4_9CYAN</name>
<evidence type="ECO:0000256" key="3">
    <source>
        <dbReference type="ARBA" id="ARBA00022989"/>
    </source>
</evidence>
<organism evidence="7 8">
    <name type="scientific">Aliterella atlantica CENA595</name>
    <dbReference type="NCBI Taxonomy" id="1618023"/>
    <lineage>
        <taxon>Bacteria</taxon>
        <taxon>Bacillati</taxon>
        <taxon>Cyanobacteriota</taxon>
        <taxon>Cyanophyceae</taxon>
        <taxon>Chroococcidiopsidales</taxon>
        <taxon>Aliterellaceae</taxon>
        <taxon>Aliterella</taxon>
    </lineage>
</organism>
<keyword evidence="2 5" id="KW-0812">Transmembrane</keyword>
<feature type="transmembrane region" description="Helical" evidence="5">
    <location>
        <begin position="42"/>
        <end position="66"/>
    </location>
</feature>
<feature type="transmembrane region" description="Helical" evidence="5">
    <location>
        <begin position="107"/>
        <end position="125"/>
    </location>
</feature>
<feature type="transmembrane region" description="Helical" evidence="5">
    <location>
        <begin position="206"/>
        <end position="226"/>
    </location>
</feature>
<feature type="domain" description="O-antigen ligase-related" evidence="6">
    <location>
        <begin position="239"/>
        <end position="381"/>
    </location>
</feature>
<evidence type="ECO:0000256" key="1">
    <source>
        <dbReference type="ARBA" id="ARBA00004141"/>
    </source>
</evidence>
<evidence type="ECO:0000259" key="6">
    <source>
        <dbReference type="Pfam" id="PF04932"/>
    </source>
</evidence>
<protein>
    <recommendedName>
        <fullName evidence="6">O-antigen ligase-related domain-containing protein</fullName>
    </recommendedName>
</protein>
<feature type="transmembrane region" description="Helical" evidence="5">
    <location>
        <begin position="276"/>
        <end position="295"/>
    </location>
</feature>
<gene>
    <name evidence="7" type="ORF">UH38_18800</name>
</gene>
<evidence type="ECO:0000313" key="8">
    <source>
        <dbReference type="Proteomes" id="UP000032452"/>
    </source>
</evidence>
<proteinExistence type="predicted"/>
<feature type="transmembrane region" description="Helical" evidence="5">
    <location>
        <begin position="78"/>
        <end position="101"/>
    </location>
</feature>
<dbReference type="STRING" id="1618023.UH38_18800"/>
<dbReference type="Pfam" id="PF04932">
    <property type="entry name" value="Wzy_C"/>
    <property type="match status" value="1"/>
</dbReference>